<comment type="caution">
    <text evidence="2">The sequence shown here is derived from an EMBL/GenBank/DDBJ whole genome shotgun (WGS) entry which is preliminary data.</text>
</comment>
<organism evidence="2">
    <name type="scientific">marine sediment metagenome</name>
    <dbReference type="NCBI Taxonomy" id="412755"/>
    <lineage>
        <taxon>unclassified sequences</taxon>
        <taxon>metagenomes</taxon>
        <taxon>ecological metagenomes</taxon>
    </lineage>
</organism>
<keyword evidence="1" id="KW-1133">Transmembrane helix</keyword>
<proteinExistence type="predicted"/>
<feature type="non-terminal residue" evidence="2">
    <location>
        <position position="1"/>
    </location>
</feature>
<feature type="transmembrane region" description="Helical" evidence="1">
    <location>
        <begin position="6"/>
        <end position="23"/>
    </location>
</feature>
<sequence length="196" mass="22332">HWPLLIIGFVILFLLYGGVNGIISKIAYKKQIKGLDTEISELQQGIKDSKGREEVWEKSSQDNWALAMEKEAKLRKKDQEMRVKIAEKRALKKQIKEMPATQVVIRTIEIIQCGEVYQQAQGINFSLSCAKDNLTVLESSFSLKKDVADWTEKFNTSQAEVSDLKNTIVAKEGVITEVKKQLVGEDEITRKWEGKF</sequence>
<feature type="non-terminal residue" evidence="2">
    <location>
        <position position="196"/>
    </location>
</feature>
<dbReference type="AlphaFoldDB" id="X1I900"/>
<dbReference type="EMBL" id="BARU01043134">
    <property type="protein sequence ID" value="GAH78172.1"/>
    <property type="molecule type" value="Genomic_DNA"/>
</dbReference>
<keyword evidence="1" id="KW-0812">Transmembrane</keyword>
<protein>
    <submittedName>
        <fullName evidence="2">Uncharacterized protein</fullName>
    </submittedName>
</protein>
<gene>
    <name evidence="2" type="ORF">S03H2_66111</name>
</gene>
<evidence type="ECO:0000313" key="2">
    <source>
        <dbReference type="EMBL" id="GAH78172.1"/>
    </source>
</evidence>
<name>X1I900_9ZZZZ</name>
<accession>X1I900</accession>
<evidence type="ECO:0000256" key="1">
    <source>
        <dbReference type="SAM" id="Phobius"/>
    </source>
</evidence>
<keyword evidence="1" id="KW-0472">Membrane</keyword>
<reference evidence="2" key="1">
    <citation type="journal article" date="2014" name="Front. Microbiol.">
        <title>High frequency of phylogenetically diverse reductive dehalogenase-homologous genes in deep subseafloor sedimentary metagenomes.</title>
        <authorList>
            <person name="Kawai M."/>
            <person name="Futagami T."/>
            <person name="Toyoda A."/>
            <person name="Takaki Y."/>
            <person name="Nishi S."/>
            <person name="Hori S."/>
            <person name="Arai W."/>
            <person name="Tsubouchi T."/>
            <person name="Morono Y."/>
            <person name="Uchiyama I."/>
            <person name="Ito T."/>
            <person name="Fujiyama A."/>
            <person name="Inagaki F."/>
            <person name="Takami H."/>
        </authorList>
    </citation>
    <scope>NUCLEOTIDE SEQUENCE</scope>
    <source>
        <strain evidence="2">Expedition CK06-06</strain>
    </source>
</reference>